<reference evidence="2 3" key="1">
    <citation type="journal article" date="2018" name="Syst. Appl. Microbiol.">
        <title>Pseudomonas gallaeciensis sp. nov., isolated from crude-oil-contaminated intertidal sand samples after the Prestige oil spill.</title>
        <authorList>
            <person name="Mulet M."/>
            <person name="Sanchez D."/>
            <person name="Rodriguez A.C."/>
            <person name="Nogales B."/>
            <person name="Bosch R."/>
            <person name="Busquets A."/>
            <person name="Gomila M."/>
            <person name="Lalucat J."/>
            <person name="Garcia-Valdes E."/>
        </authorList>
    </citation>
    <scope>NUCLEOTIDE SEQUENCE [LARGE SCALE GENOMIC DNA]</scope>
    <source>
        <strain evidence="2 3">V113</strain>
    </source>
</reference>
<dbReference type="Pfam" id="PF05119">
    <property type="entry name" value="Terminase_4"/>
    <property type="match status" value="1"/>
</dbReference>
<dbReference type="RefSeq" id="WP_118129800.1">
    <property type="nucleotide sequence ID" value="NZ_LMAZ01000001.1"/>
</dbReference>
<dbReference type="OrthoDB" id="6010489at2"/>
<comment type="caution">
    <text evidence="2">The sequence shown here is derived from an EMBL/GenBank/DDBJ whole genome shotgun (WGS) entry which is preliminary data.</text>
</comment>
<accession>A0A395RAA5</accession>
<dbReference type="EMBL" id="LMAZ01000001">
    <property type="protein sequence ID" value="RGP57064.1"/>
    <property type="molecule type" value="Genomic_DNA"/>
</dbReference>
<proteinExistence type="predicted"/>
<dbReference type="AlphaFoldDB" id="A0A395RAA5"/>
<name>A0A395RAA5_9PSED</name>
<keyword evidence="3" id="KW-1185">Reference proteome</keyword>
<evidence type="ECO:0000256" key="1">
    <source>
        <dbReference type="SAM" id="MobiDB-lite"/>
    </source>
</evidence>
<gene>
    <name evidence="2" type="ORF">ASB58_06955</name>
</gene>
<evidence type="ECO:0000313" key="3">
    <source>
        <dbReference type="Proteomes" id="UP000265411"/>
    </source>
</evidence>
<evidence type="ECO:0000313" key="2">
    <source>
        <dbReference type="EMBL" id="RGP57064.1"/>
    </source>
</evidence>
<sequence>MAGNGNSGRTGKPAVVHLIKGNPSKKNGQALLDEALNPPVPAEAPDKPDHLNEEAAQIWDGLIPDLLKLGLVTRLDGHTLAEYCHCLSKVRALDRMMDELNETSTNGVRGYFQTSRTGYRSVSEVMQARAMFNSRVDAIGRQFGFSPLARRGLRVEAPQGELFPNEQKQIADKYFS</sequence>
<dbReference type="InterPro" id="IPR006448">
    <property type="entry name" value="Phage_term_ssu_P27"/>
</dbReference>
<evidence type="ECO:0008006" key="4">
    <source>
        <dbReference type="Google" id="ProtNLM"/>
    </source>
</evidence>
<dbReference type="Proteomes" id="UP000265411">
    <property type="component" value="Unassembled WGS sequence"/>
</dbReference>
<organism evidence="2 3">
    <name type="scientific">Pseudomonas abyssi</name>
    <dbReference type="NCBI Taxonomy" id="170540"/>
    <lineage>
        <taxon>Bacteria</taxon>
        <taxon>Pseudomonadati</taxon>
        <taxon>Pseudomonadota</taxon>
        <taxon>Gammaproteobacteria</taxon>
        <taxon>Pseudomonadales</taxon>
        <taxon>Pseudomonadaceae</taxon>
        <taxon>Pseudomonas</taxon>
    </lineage>
</organism>
<feature type="region of interest" description="Disordered" evidence="1">
    <location>
        <begin position="1"/>
        <end position="29"/>
    </location>
</feature>
<protein>
    <recommendedName>
        <fullName evidence="4">Phage terminase small subunit</fullName>
    </recommendedName>
</protein>